<organism evidence="7 8">
    <name type="scientific">Magallana gigas</name>
    <name type="common">Pacific oyster</name>
    <name type="synonym">Crassostrea gigas</name>
    <dbReference type="NCBI Taxonomy" id="29159"/>
    <lineage>
        <taxon>Eukaryota</taxon>
        <taxon>Metazoa</taxon>
        <taxon>Spiralia</taxon>
        <taxon>Lophotrochozoa</taxon>
        <taxon>Mollusca</taxon>
        <taxon>Bivalvia</taxon>
        <taxon>Autobranchia</taxon>
        <taxon>Pteriomorphia</taxon>
        <taxon>Ostreida</taxon>
        <taxon>Ostreoidea</taxon>
        <taxon>Ostreidae</taxon>
        <taxon>Magallana</taxon>
    </lineage>
</organism>
<feature type="domain" description="Helicase ATP-binding" evidence="6">
    <location>
        <begin position="37"/>
        <end position="202"/>
    </location>
</feature>
<evidence type="ECO:0000256" key="5">
    <source>
        <dbReference type="ARBA" id="ARBA00034808"/>
    </source>
</evidence>
<keyword evidence="2" id="KW-0238">DNA-binding</keyword>
<name>A0A8W8HXG2_MAGGI</name>
<evidence type="ECO:0000256" key="3">
    <source>
        <dbReference type="ARBA" id="ARBA00023235"/>
    </source>
</evidence>
<protein>
    <recommendedName>
        <fullName evidence="5">DNA 3'-5' helicase</fullName>
        <ecNumber evidence="5">5.6.2.4</ecNumber>
    </recommendedName>
</protein>
<dbReference type="GO" id="GO:0003677">
    <property type="term" value="F:DNA binding"/>
    <property type="evidence" value="ECO:0007669"/>
    <property type="project" value="UniProtKB-KW"/>
</dbReference>
<dbReference type="PANTHER" id="PTHR13710">
    <property type="entry name" value="DNA HELICASE RECQ FAMILY MEMBER"/>
    <property type="match status" value="1"/>
</dbReference>
<dbReference type="InterPro" id="IPR014001">
    <property type="entry name" value="Helicase_ATP-bd"/>
</dbReference>
<dbReference type="GO" id="GO:0005524">
    <property type="term" value="F:ATP binding"/>
    <property type="evidence" value="ECO:0007669"/>
    <property type="project" value="InterPro"/>
</dbReference>
<comment type="similarity">
    <text evidence="1">Belongs to the helicase family. RecQ subfamily.</text>
</comment>
<dbReference type="SUPFAM" id="SSF52540">
    <property type="entry name" value="P-loop containing nucleoside triphosphate hydrolases"/>
    <property type="match status" value="1"/>
</dbReference>
<dbReference type="PANTHER" id="PTHR13710:SF105">
    <property type="entry name" value="ATP-DEPENDENT DNA HELICASE Q1"/>
    <property type="match status" value="1"/>
</dbReference>
<reference evidence="7" key="1">
    <citation type="submission" date="2022-08" db="UniProtKB">
        <authorList>
            <consortium name="EnsemblMetazoa"/>
        </authorList>
    </citation>
    <scope>IDENTIFICATION</scope>
    <source>
        <strain evidence="7">05x7-T-G4-1.051#20</strain>
    </source>
</reference>
<sequence>MAAPCIQSKMASDMVIQKYNFMSGQNISNLRPLQQKSLDGLMRQDVVASLPTGYGKSLIYELLPFWHFEETGKPAIVLVLEPLNVIIEQQMQKLKEVSFFIGNSPHSEFDKDKTMFLFAHPEAVIGKPEVYKFLQSQSTYMYVAVDEAHCILDWGHEFRPIFRDIKQLRAVRPDARFLALSATVSINGISDITKFLGMENPQIIKTSPLRSNISLIVLHRPGRKVSTHASYDYVFENIFGDLKKRKENYPVTLIYCVGINWVGYGYEVAQRILGDDMFVGNRDVENARVVMFHSSVGRYDKTKEIIYKNISKRPDESPLRVVISTIALGMGADLRHVTTVVHAGPPQNIEASPYSNNCSCMRMTSGDQAHKKKAAWEEANE</sequence>
<proteinExistence type="inferred from homology"/>
<dbReference type="GO" id="GO:0009378">
    <property type="term" value="F:four-way junction helicase activity"/>
    <property type="evidence" value="ECO:0007669"/>
    <property type="project" value="TreeGrafter"/>
</dbReference>
<keyword evidence="8" id="KW-1185">Reference proteome</keyword>
<accession>A0A8W8HXG2</accession>
<dbReference type="GO" id="GO:0043138">
    <property type="term" value="F:3'-5' DNA helicase activity"/>
    <property type="evidence" value="ECO:0007669"/>
    <property type="project" value="UniProtKB-EC"/>
</dbReference>
<comment type="catalytic activity">
    <reaction evidence="4">
        <text>Couples ATP hydrolysis with the unwinding of duplex DNA by translocating in the 3'-5' direction.</text>
        <dbReference type="EC" id="5.6.2.4"/>
    </reaction>
</comment>
<dbReference type="GO" id="GO:0005737">
    <property type="term" value="C:cytoplasm"/>
    <property type="evidence" value="ECO:0007669"/>
    <property type="project" value="TreeGrafter"/>
</dbReference>
<evidence type="ECO:0000313" key="8">
    <source>
        <dbReference type="Proteomes" id="UP000005408"/>
    </source>
</evidence>
<dbReference type="Pfam" id="PF00270">
    <property type="entry name" value="DEAD"/>
    <property type="match status" value="1"/>
</dbReference>
<keyword evidence="3" id="KW-0413">Isomerase</keyword>
<dbReference type="Proteomes" id="UP000005408">
    <property type="component" value="Unassembled WGS sequence"/>
</dbReference>
<dbReference type="GO" id="GO:0005694">
    <property type="term" value="C:chromosome"/>
    <property type="evidence" value="ECO:0007669"/>
    <property type="project" value="TreeGrafter"/>
</dbReference>
<evidence type="ECO:0000256" key="2">
    <source>
        <dbReference type="ARBA" id="ARBA00023125"/>
    </source>
</evidence>
<evidence type="ECO:0000313" key="7">
    <source>
        <dbReference type="EnsemblMetazoa" id="G11561.1:cds"/>
    </source>
</evidence>
<evidence type="ECO:0000259" key="6">
    <source>
        <dbReference type="PROSITE" id="PS51192"/>
    </source>
</evidence>
<dbReference type="InterPro" id="IPR027417">
    <property type="entry name" value="P-loop_NTPase"/>
</dbReference>
<dbReference type="AlphaFoldDB" id="A0A8W8HXG2"/>
<dbReference type="SMART" id="SM00487">
    <property type="entry name" value="DEXDc"/>
    <property type="match status" value="1"/>
</dbReference>
<evidence type="ECO:0000256" key="1">
    <source>
        <dbReference type="ARBA" id="ARBA00005446"/>
    </source>
</evidence>
<dbReference type="EnsemblMetazoa" id="G11561.1">
    <property type="protein sequence ID" value="G11561.1:cds"/>
    <property type="gene ID" value="G11561"/>
</dbReference>
<evidence type="ECO:0000256" key="4">
    <source>
        <dbReference type="ARBA" id="ARBA00034617"/>
    </source>
</evidence>
<dbReference type="InterPro" id="IPR011545">
    <property type="entry name" value="DEAD/DEAH_box_helicase_dom"/>
</dbReference>
<dbReference type="PROSITE" id="PS51192">
    <property type="entry name" value="HELICASE_ATP_BIND_1"/>
    <property type="match status" value="1"/>
</dbReference>
<dbReference type="EC" id="5.6.2.4" evidence="5"/>
<dbReference type="GO" id="GO:0000724">
    <property type="term" value="P:double-strand break repair via homologous recombination"/>
    <property type="evidence" value="ECO:0007669"/>
    <property type="project" value="TreeGrafter"/>
</dbReference>
<dbReference type="Gene3D" id="3.40.50.300">
    <property type="entry name" value="P-loop containing nucleotide triphosphate hydrolases"/>
    <property type="match status" value="2"/>
</dbReference>